<evidence type="ECO:0000256" key="1">
    <source>
        <dbReference type="ARBA" id="ARBA00004229"/>
    </source>
</evidence>
<feature type="compositionally biased region" description="Low complexity" evidence="8">
    <location>
        <begin position="47"/>
        <end position="61"/>
    </location>
</feature>
<sequence length="618" mass="69862">MSQQRKQQQKNPHNPSGSGGKPPKSGGGAQVISDGSRSRSATKNARSGGTSPSPSSPPSTTNYNKNKDKQDIRRPRFKVTDDVRLPNRTFTIVTTAALPWMTGTSVNPLLRAAYLANTRTEKDEEEREKEEEIKRKVALVVPWLPKCDQRQVFPKRQSFNYPEEQAEAMMEWVTNRVGFRPDVEVLFYPGRYATDKGSIVPVGDIIERIPMRLRDVAILEEPEHLNWFHCGRKGWKQEFNLVVGIIHTNYLEYARREENGEQKEAFIRGLNFTMCRIYTHKVIKLSDAVQDFGEDAVTVNVHGVSRAFLDVGKRRADFAKENEKSGERLGFSKNCYFIAKVVWAKGYHELLDVVQEYNKSLAMKKEEKEGGLEYLPVSVFGDGDDLWDVKAECRTRKIPLDFKGRLDHLDKSIDDFKIFINPSLSDVVATTTAEALAMGKFVICAEHPSNAFFATFENCKTYASQEDFNRIMDECLRTEPKPMDDVARARLTWEAATSRLLDASEYPIRRDNASSLSGSSSSRSRSGTRKGQHNQTAVFFSPLKWLRKRASCILWRAIHMRLTKSEAMRVVCGGGAGTLKSPKNLVEWCPDYWTGGAFDRPPSIAQDLGLFTDDGDTN</sequence>
<dbReference type="GO" id="GO:0046481">
    <property type="term" value="F:digalactosyldiacylglycerol synthase activity"/>
    <property type="evidence" value="ECO:0007669"/>
    <property type="project" value="InterPro"/>
</dbReference>
<evidence type="ECO:0008006" key="11">
    <source>
        <dbReference type="Google" id="ProtNLM"/>
    </source>
</evidence>
<dbReference type="Gene3D" id="3.40.50.2000">
    <property type="entry name" value="Glycogen Phosphorylase B"/>
    <property type="match status" value="1"/>
</dbReference>
<dbReference type="Proteomes" id="UP000198341">
    <property type="component" value="Chromosome 4"/>
</dbReference>
<comment type="subcellular location">
    <subcellularLocation>
        <location evidence="2">Membrane</location>
    </subcellularLocation>
    <subcellularLocation>
        <location evidence="1">Plastid</location>
        <location evidence="1">Chloroplast</location>
    </subcellularLocation>
</comment>
<feature type="compositionally biased region" description="Gly residues" evidence="8">
    <location>
        <begin position="17"/>
        <end position="29"/>
    </location>
</feature>
<dbReference type="GeneID" id="19016341"/>
<keyword evidence="5" id="KW-0934">Plastid</keyword>
<dbReference type="PANTHER" id="PTHR46132:SF1">
    <property type="entry name" value="DIGALACTOSYLDIACYLGLYCEROL SYNTHASE 2, CHLOROPLASTIC"/>
    <property type="match status" value="1"/>
</dbReference>
<proteinExistence type="inferred from homology"/>
<dbReference type="InterPro" id="IPR044525">
    <property type="entry name" value="DGDG1/2"/>
</dbReference>
<evidence type="ECO:0000256" key="8">
    <source>
        <dbReference type="SAM" id="MobiDB-lite"/>
    </source>
</evidence>
<keyword evidence="4" id="KW-0150">Chloroplast</keyword>
<feature type="compositionally biased region" description="Polar residues" evidence="8">
    <location>
        <begin position="1"/>
        <end position="14"/>
    </location>
</feature>
<dbReference type="SUPFAM" id="SSF53756">
    <property type="entry name" value="UDP-Glycosyltransferase/glycogen phosphorylase"/>
    <property type="match status" value="1"/>
</dbReference>
<evidence type="ECO:0000256" key="2">
    <source>
        <dbReference type="ARBA" id="ARBA00004370"/>
    </source>
</evidence>
<comment type="similarity">
    <text evidence="3">Belongs to the glycosyltransferase group 1 family. Glycosyltransferase 4 subfamily.</text>
</comment>
<evidence type="ECO:0000256" key="5">
    <source>
        <dbReference type="ARBA" id="ARBA00022640"/>
    </source>
</evidence>
<dbReference type="PANTHER" id="PTHR46132">
    <property type="entry name" value="DIGALACTOSYLDIACYLGLYCEROL SYNTHASE 2, CHLOROPLASTIC"/>
    <property type="match status" value="1"/>
</dbReference>
<name>K8EDT5_9CHLO</name>
<dbReference type="EMBL" id="FO082275">
    <property type="protein sequence ID" value="CCO16186.1"/>
    <property type="molecule type" value="Genomic_DNA"/>
</dbReference>
<keyword evidence="7" id="KW-0472">Membrane</keyword>
<evidence type="ECO:0000256" key="7">
    <source>
        <dbReference type="ARBA" id="ARBA00023136"/>
    </source>
</evidence>
<feature type="region of interest" description="Disordered" evidence="8">
    <location>
        <begin position="511"/>
        <end position="533"/>
    </location>
</feature>
<keyword evidence="6" id="KW-0808">Transferase</keyword>
<protein>
    <recommendedName>
        <fullName evidence="11">Digalactosyldiacylglycerol synthase</fullName>
    </recommendedName>
</protein>
<evidence type="ECO:0000256" key="3">
    <source>
        <dbReference type="ARBA" id="ARBA00009481"/>
    </source>
</evidence>
<feature type="region of interest" description="Disordered" evidence="8">
    <location>
        <begin position="1"/>
        <end position="80"/>
    </location>
</feature>
<keyword evidence="10" id="KW-1185">Reference proteome</keyword>
<organism evidence="9 10">
    <name type="scientific">Bathycoccus prasinos</name>
    <dbReference type="NCBI Taxonomy" id="41875"/>
    <lineage>
        <taxon>Eukaryota</taxon>
        <taxon>Viridiplantae</taxon>
        <taxon>Chlorophyta</taxon>
        <taxon>Mamiellophyceae</taxon>
        <taxon>Mamiellales</taxon>
        <taxon>Bathycoccaceae</taxon>
        <taxon>Bathycoccus</taxon>
    </lineage>
</organism>
<evidence type="ECO:0000313" key="10">
    <source>
        <dbReference type="Proteomes" id="UP000198341"/>
    </source>
</evidence>
<dbReference type="eggNOG" id="ENOG502QQ73">
    <property type="taxonomic scope" value="Eukaryota"/>
</dbReference>
<gene>
    <name evidence="9" type="ORF">Bathy04g03150</name>
</gene>
<feature type="compositionally biased region" description="Low complexity" evidence="8">
    <location>
        <begin position="514"/>
        <end position="525"/>
    </location>
</feature>
<accession>K8EDT5</accession>
<evidence type="ECO:0000313" key="9">
    <source>
        <dbReference type="EMBL" id="CCO16186.1"/>
    </source>
</evidence>
<evidence type="ECO:0000256" key="6">
    <source>
        <dbReference type="ARBA" id="ARBA00022679"/>
    </source>
</evidence>
<dbReference type="RefSeq" id="XP_007513661.1">
    <property type="nucleotide sequence ID" value="XM_007513599.1"/>
</dbReference>
<reference evidence="9 10" key="1">
    <citation type="submission" date="2011-10" db="EMBL/GenBank/DDBJ databases">
        <authorList>
            <person name="Genoscope - CEA"/>
        </authorList>
    </citation>
    <scope>NUCLEOTIDE SEQUENCE [LARGE SCALE GENOMIC DNA]</scope>
    <source>
        <strain evidence="9 10">RCC 1105</strain>
    </source>
</reference>
<dbReference type="GO" id="GO:0009707">
    <property type="term" value="C:chloroplast outer membrane"/>
    <property type="evidence" value="ECO:0007669"/>
    <property type="project" value="TreeGrafter"/>
</dbReference>
<dbReference type="AlphaFoldDB" id="K8EDT5"/>
<dbReference type="CDD" id="cd01635">
    <property type="entry name" value="Glycosyltransferase_GTB-type"/>
    <property type="match status" value="1"/>
</dbReference>
<feature type="compositionally biased region" description="Polar residues" evidence="8">
    <location>
        <begin position="33"/>
        <end position="45"/>
    </location>
</feature>
<evidence type="ECO:0000256" key="4">
    <source>
        <dbReference type="ARBA" id="ARBA00022528"/>
    </source>
</evidence>
<dbReference type="KEGG" id="bpg:Bathy04g03150"/>
<dbReference type="OrthoDB" id="44480at2759"/>
<dbReference type="GO" id="GO:0019375">
    <property type="term" value="P:galactolipid biosynthetic process"/>
    <property type="evidence" value="ECO:0007669"/>
    <property type="project" value="TreeGrafter"/>
</dbReference>
<feature type="compositionally biased region" description="Basic and acidic residues" evidence="8">
    <location>
        <begin position="65"/>
        <end position="80"/>
    </location>
</feature>
<dbReference type="STRING" id="41875.K8EDT5"/>